<dbReference type="AlphaFoldDB" id="A0A6G7YB73"/>
<sequence>MTADDWRRELTSLVGRGREAYGDDATREALASALAGLTAPPPGPEPLRPDRPVLGVDACALGWVGLLLGPDGRPTVHVAPTIFGLLQLVRENAEPAVVAIDIPIGLPDRGTRRADVEARRQLRGKASSVFSTPTRSALEAATYEEARAANLAATGGASSVSAQAYALAAKILDVDTWIRGGPGADVIEVHPELSFARMAGAPLLAPKRTEEGARARREVLLAHGLAVPGWFTGGGFAEDDLLDAAAAAWTAARHDMGVSESYPSDPEVFSDQVPAAIRV</sequence>
<evidence type="ECO:0000313" key="2">
    <source>
        <dbReference type="Proteomes" id="UP000502035"/>
    </source>
</evidence>
<dbReference type="Proteomes" id="UP000502035">
    <property type="component" value="Chromosome"/>
</dbReference>
<protein>
    <submittedName>
        <fullName evidence="1">DUF429 domain-containing protein</fullName>
    </submittedName>
</protein>
<dbReference type="EMBL" id="CP049866">
    <property type="protein sequence ID" value="QIK74072.1"/>
    <property type="molecule type" value="Genomic_DNA"/>
</dbReference>
<organism evidence="1 2">
    <name type="scientific">Nocardioides piscis</name>
    <dbReference type="NCBI Taxonomy" id="2714938"/>
    <lineage>
        <taxon>Bacteria</taxon>
        <taxon>Bacillati</taxon>
        <taxon>Actinomycetota</taxon>
        <taxon>Actinomycetes</taxon>
        <taxon>Propionibacteriales</taxon>
        <taxon>Nocardioidaceae</taxon>
        <taxon>Nocardioides</taxon>
    </lineage>
</organism>
<dbReference type="Pfam" id="PF04250">
    <property type="entry name" value="DUF429"/>
    <property type="match status" value="1"/>
</dbReference>
<dbReference type="KEGG" id="npi:G7071_00065"/>
<gene>
    <name evidence="1" type="ORF">G7071_00065</name>
</gene>
<name>A0A6G7YB73_9ACTN</name>
<evidence type="ECO:0000313" key="1">
    <source>
        <dbReference type="EMBL" id="QIK74072.1"/>
    </source>
</evidence>
<reference evidence="1 2" key="1">
    <citation type="submission" date="2020-03" db="EMBL/GenBank/DDBJ databases">
        <title>Nocardioides sp. nov., isolated from fish.</title>
        <authorList>
            <person name="Hyun D.-W."/>
            <person name="Bae J.-W."/>
        </authorList>
    </citation>
    <scope>NUCLEOTIDE SEQUENCE [LARGE SCALE GENOMIC DNA]</scope>
    <source>
        <strain evidence="1 2">HDW12A</strain>
    </source>
</reference>
<dbReference type="RefSeq" id="WP_166313553.1">
    <property type="nucleotide sequence ID" value="NZ_CP049866.1"/>
</dbReference>
<keyword evidence="2" id="KW-1185">Reference proteome</keyword>
<dbReference type="InterPro" id="IPR007362">
    <property type="entry name" value="DUF429"/>
</dbReference>
<proteinExistence type="predicted"/>
<accession>A0A6G7YB73</accession>